<dbReference type="Proteomes" id="UP000195012">
    <property type="component" value="Unassembled WGS sequence"/>
</dbReference>
<feature type="compositionally biased region" description="Polar residues" evidence="1">
    <location>
        <begin position="573"/>
        <end position="582"/>
    </location>
</feature>
<dbReference type="OrthoDB" id="10321854at2759"/>
<organism evidence="2 3">
    <name type="scientific">Plasmodium knowlesi</name>
    <dbReference type="NCBI Taxonomy" id="5850"/>
    <lineage>
        <taxon>Eukaryota</taxon>
        <taxon>Sar</taxon>
        <taxon>Alveolata</taxon>
        <taxon>Apicomplexa</taxon>
        <taxon>Aconoidasida</taxon>
        <taxon>Haemosporida</taxon>
        <taxon>Plasmodiidae</taxon>
        <taxon>Plasmodium</taxon>
        <taxon>Plasmodium (Plasmodium)</taxon>
    </lineage>
</organism>
<dbReference type="VEuPathDB" id="PlasmoDB:PKNOH_S08483700"/>
<evidence type="ECO:0000313" key="3">
    <source>
        <dbReference type="Proteomes" id="UP000195012"/>
    </source>
</evidence>
<name>A0A1Y3DTG6_PLAKN</name>
<sequence length="582" mass="65346">MSESKGGGKELKCNKGRTDLETYKNQLEQKVRGISPNGKNAADDVPPIWCCLSETYDLTSDNYARCDLIYYIVGSIIYNNLTKKDSFDSIMKEVHDILGKELNNDQCTNVSNKDGKKLFGLMEKLSYYNLDPIHVWEVGEGDSEKVNCEGCANYLEELARACKEVETYCTDERNNGKCGEIELEKTHQGSPGYLLQLIYNIIPELEATLEAEMTQEKHKCLRELPSDIEHRTFSDIENHCTDVKGRSAGEMKRILRGVLGESGSPWNCANQIIRGACYSQEMDGDSSPYGERCTPLYYYIGNVISTIPASVHMFATLMKATYDKLKDINVGIKGACTNLYEEDKIDKTTFENMKLIYDYSKDYKIIQKYAQIPQDGEYSCTGHYSSYLDKVLLAYDYMEKQCPKGSENNKQWCQEFKEMTTTRNLKELLQLKSSLQHISSNSTAAITGSAVGGTLFTLGLPLAAFLSYKYDLLPSGIRKFFLRGGSGTRMRRTAFGPNSDAEMENFTEYYTENGSTTTDPTEYSTVAGSSSNLTTTSTEDSSILYNEDGPARSPPSPPLPRKKRGGGNNRRGQNISYHSMER</sequence>
<dbReference type="VEuPathDB" id="PlasmoDB:PKNH_1312300"/>
<comment type="caution">
    <text evidence="2">The sequence shown here is derived from an EMBL/GenBank/DDBJ whole genome shotgun (WGS) entry which is preliminary data.</text>
</comment>
<dbReference type="AlphaFoldDB" id="A0A1Y3DTG6"/>
<reference evidence="2 3" key="1">
    <citation type="submission" date="2017-05" db="EMBL/GenBank/DDBJ databases">
        <title>PacBio assembly of a Plasmodium knowlesi genome sequence with Hi-C correction and manual annotation of the SICAvar gene family.</title>
        <authorList>
            <person name="Lapp S.A."/>
            <person name="Geraldo J.A."/>
            <person name="Chien J.-T."/>
            <person name="Ay F."/>
            <person name="Pakala S.B."/>
            <person name="Batugedara G."/>
            <person name="Humphrey J.C."/>
            <person name="Debarry J.D."/>
            <person name="Le Roch K.G."/>
            <person name="Galinski M.R."/>
            <person name="Kissinger J.C."/>
        </authorList>
    </citation>
    <scope>NUCLEOTIDE SEQUENCE [LARGE SCALE GENOMIC DNA]</scope>
    <source>
        <strain evidence="3">Malayan Strain Pk1 (A+)</strain>
    </source>
</reference>
<gene>
    <name evidence="2" type="ORF">PKNOH_S08483700</name>
</gene>
<feature type="region of interest" description="Disordered" evidence="1">
    <location>
        <begin position="511"/>
        <end position="582"/>
    </location>
</feature>
<evidence type="ECO:0000256" key="1">
    <source>
        <dbReference type="SAM" id="MobiDB-lite"/>
    </source>
</evidence>
<dbReference type="EMBL" id="NETL01000022">
    <property type="protein sequence ID" value="OTN66546.1"/>
    <property type="molecule type" value="Genomic_DNA"/>
</dbReference>
<dbReference type="VEuPathDB" id="PlasmoDB:PKA1H_130016900"/>
<proteinExistence type="predicted"/>
<evidence type="ECO:0000313" key="2">
    <source>
        <dbReference type="EMBL" id="OTN66546.1"/>
    </source>
</evidence>
<feature type="compositionally biased region" description="Polar residues" evidence="1">
    <location>
        <begin position="511"/>
        <end position="544"/>
    </location>
</feature>
<protein>
    <submittedName>
        <fullName evidence="2">KIR protein</fullName>
    </submittedName>
</protein>
<accession>A0A1Y3DTG6</accession>